<reference evidence="7" key="1">
    <citation type="submission" date="2020-04" db="EMBL/GenBank/DDBJ databases">
        <authorList>
            <person name="Zhang T."/>
        </authorList>
    </citation>
    <scope>NUCLEOTIDE SEQUENCE</scope>
    <source>
        <strain evidence="7">HKST-UBA11</strain>
    </source>
</reference>
<comment type="catalytic activity">
    <reaction evidence="1">
        <text>[(1-&gt;4)-alpha-D-glucosyl](n) + ADP-alpha-D-glucose = [(1-&gt;4)-alpha-D-glucosyl](n+1) + ADP + H(+)</text>
        <dbReference type="Rhea" id="RHEA:18189"/>
        <dbReference type="Rhea" id="RHEA-COMP:9584"/>
        <dbReference type="Rhea" id="RHEA-COMP:9587"/>
        <dbReference type="ChEBI" id="CHEBI:15378"/>
        <dbReference type="ChEBI" id="CHEBI:15444"/>
        <dbReference type="ChEBI" id="CHEBI:57498"/>
        <dbReference type="ChEBI" id="CHEBI:456216"/>
        <dbReference type="EC" id="2.4.1.21"/>
    </reaction>
</comment>
<evidence type="ECO:0000313" key="7">
    <source>
        <dbReference type="EMBL" id="MCA9386194.1"/>
    </source>
</evidence>
<evidence type="ECO:0000256" key="2">
    <source>
        <dbReference type="ARBA" id="ARBA00012588"/>
    </source>
</evidence>
<dbReference type="InterPro" id="IPR050194">
    <property type="entry name" value="Glycosyltransferase_grp1"/>
</dbReference>
<dbReference type="Pfam" id="PF00534">
    <property type="entry name" value="Glycos_transf_1"/>
    <property type="match status" value="1"/>
</dbReference>
<dbReference type="EMBL" id="JAGQLH010000094">
    <property type="protein sequence ID" value="MCA9386194.1"/>
    <property type="molecule type" value="Genomic_DNA"/>
</dbReference>
<dbReference type="AlphaFoldDB" id="A0A955L8V8"/>
<proteinExistence type="predicted"/>
<evidence type="ECO:0000259" key="6">
    <source>
        <dbReference type="Pfam" id="PF08323"/>
    </source>
</evidence>
<sequence>NSPRVLMFGWEYAPFYSGGLGIVTRSIIHSLKKQGMEVIFVLPKMPYEVDQDILKIINASKIRIDTLSHHILSQISVDSFISPYEGVENFKERMELLLKDKLESYEYLDPDSNAKQLYGTDLVREVEKYANRALAIAKENNHSVIHTHDWMTARAGVVAKSVSDKPLIMHVHATEFDRTGGNPNQAVYDIEREGMEAADKVIAVSEFTKQKIMQYYGISEHKISVVHNAIDKYDEAKRLPTTINKSDKIVLFLGRLTLQKGAEYLLEAAEKVLRHKKRVKFVFVGTGDMLQQLVHRSIELGIEKKVMFAGFMDHKEIDKAYQMADVYVMPSVSEPFGITALEAIKNNTPVIISKQSGVSEVIQNSLKVDFWDTDELANQILGVIRYEPLGLVMAQNAEEELRRLSWDKQSEKIVNVYHEITKI</sequence>
<dbReference type="Proteomes" id="UP000754563">
    <property type="component" value="Unassembled WGS sequence"/>
</dbReference>
<reference evidence="7" key="2">
    <citation type="journal article" date="2021" name="Microbiome">
        <title>Successional dynamics and alternative stable states in a saline activated sludge microbial community over 9 years.</title>
        <authorList>
            <person name="Wang Y."/>
            <person name="Ye J."/>
            <person name="Ju F."/>
            <person name="Liu L."/>
            <person name="Boyd J.A."/>
            <person name="Deng Y."/>
            <person name="Parks D.H."/>
            <person name="Jiang X."/>
            <person name="Yin X."/>
            <person name="Woodcroft B.J."/>
            <person name="Tyson G.W."/>
            <person name="Hugenholtz P."/>
            <person name="Polz M.F."/>
            <person name="Zhang T."/>
        </authorList>
    </citation>
    <scope>NUCLEOTIDE SEQUENCE</scope>
    <source>
        <strain evidence="7">HKST-UBA11</strain>
    </source>
</reference>
<dbReference type="GO" id="GO:0009011">
    <property type="term" value="F:alpha-1,4-glucan glucosyltransferase (ADP-glucose donor) activity"/>
    <property type="evidence" value="ECO:0007669"/>
    <property type="project" value="UniProtKB-EC"/>
</dbReference>
<dbReference type="Gene3D" id="3.40.50.2000">
    <property type="entry name" value="Glycogen Phosphorylase B"/>
    <property type="match status" value="2"/>
</dbReference>
<dbReference type="InterPro" id="IPR001296">
    <property type="entry name" value="Glyco_trans_1"/>
</dbReference>
<dbReference type="InterPro" id="IPR013534">
    <property type="entry name" value="Starch_synth_cat_dom"/>
</dbReference>
<evidence type="ECO:0000259" key="5">
    <source>
        <dbReference type="Pfam" id="PF00534"/>
    </source>
</evidence>
<gene>
    <name evidence="7" type="ORF">KC717_06120</name>
</gene>
<organism evidence="7 8">
    <name type="scientific">Candidatus Dojkabacteria bacterium</name>
    <dbReference type="NCBI Taxonomy" id="2099670"/>
    <lineage>
        <taxon>Bacteria</taxon>
        <taxon>Candidatus Dojkabacteria</taxon>
    </lineage>
</organism>
<evidence type="ECO:0000313" key="8">
    <source>
        <dbReference type="Proteomes" id="UP000754563"/>
    </source>
</evidence>
<evidence type="ECO:0000256" key="1">
    <source>
        <dbReference type="ARBA" id="ARBA00001478"/>
    </source>
</evidence>
<keyword evidence="4" id="KW-0808">Transferase</keyword>
<dbReference type="EC" id="2.4.1.21" evidence="2"/>
<comment type="caution">
    <text evidence="7">The sequence shown here is derived from an EMBL/GenBank/DDBJ whole genome shotgun (WGS) entry which is preliminary data.</text>
</comment>
<evidence type="ECO:0000256" key="4">
    <source>
        <dbReference type="ARBA" id="ARBA00022679"/>
    </source>
</evidence>
<feature type="domain" description="Glycosyl transferase family 1" evidence="5">
    <location>
        <begin position="238"/>
        <end position="399"/>
    </location>
</feature>
<name>A0A955L8V8_9BACT</name>
<feature type="domain" description="Starch synthase catalytic" evidence="6">
    <location>
        <begin position="4"/>
        <end position="216"/>
    </location>
</feature>
<dbReference type="CDD" id="cd03801">
    <property type="entry name" value="GT4_PimA-like"/>
    <property type="match status" value="1"/>
</dbReference>
<dbReference type="PANTHER" id="PTHR45947">
    <property type="entry name" value="SULFOQUINOVOSYL TRANSFERASE SQD2"/>
    <property type="match status" value="1"/>
</dbReference>
<dbReference type="SUPFAM" id="SSF53756">
    <property type="entry name" value="UDP-Glycosyltransferase/glycogen phosphorylase"/>
    <property type="match status" value="1"/>
</dbReference>
<evidence type="ECO:0000256" key="3">
    <source>
        <dbReference type="ARBA" id="ARBA00022676"/>
    </source>
</evidence>
<accession>A0A955L8V8</accession>
<dbReference type="Pfam" id="PF08323">
    <property type="entry name" value="Glyco_transf_5"/>
    <property type="match status" value="1"/>
</dbReference>
<keyword evidence="3" id="KW-0328">Glycosyltransferase</keyword>
<dbReference type="PANTHER" id="PTHR45947:SF3">
    <property type="entry name" value="SULFOQUINOVOSYL TRANSFERASE SQD2"/>
    <property type="match status" value="1"/>
</dbReference>
<feature type="non-terminal residue" evidence="7">
    <location>
        <position position="1"/>
    </location>
</feature>
<protein>
    <recommendedName>
        <fullName evidence="2">starch synthase</fullName>
        <ecNumber evidence="2">2.4.1.21</ecNumber>
    </recommendedName>
</protein>